<evidence type="ECO:0000256" key="1">
    <source>
        <dbReference type="SAM" id="MobiDB-lite"/>
    </source>
</evidence>
<proteinExistence type="predicted"/>
<reference evidence="3 4" key="1">
    <citation type="journal article" date="2019" name="Int. J. Syst. Evol. Microbiol.">
        <title>The Global Catalogue of Microorganisms (GCM) 10K type strain sequencing project: providing services to taxonomists for standard genome sequencing and annotation.</title>
        <authorList>
            <consortium name="The Broad Institute Genomics Platform"/>
            <consortium name="The Broad Institute Genome Sequencing Center for Infectious Disease"/>
            <person name="Wu L."/>
            <person name="Ma J."/>
        </authorList>
    </citation>
    <scope>NUCLEOTIDE SEQUENCE [LARGE SCALE GENOMIC DNA]</scope>
    <source>
        <strain evidence="3 4">JCM 15478</strain>
    </source>
</reference>
<feature type="compositionally biased region" description="Basic and acidic residues" evidence="1">
    <location>
        <begin position="59"/>
        <end position="69"/>
    </location>
</feature>
<keyword evidence="2" id="KW-0812">Transmembrane</keyword>
<name>A0ABN2W9E7_9ACTN</name>
<comment type="caution">
    <text evidence="3">The sequence shown here is derived from an EMBL/GenBank/DDBJ whole genome shotgun (WGS) entry which is preliminary data.</text>
</comment>
<dbReference type="RefSeq" id="WP_344531458.1">
    <property type="nucleotide sequence ID" value="NZ_BAAAPE010000013.1"/>
</dbReference>
<feature type="region of interest" description="Disordered" evidence="1">
    <location>
        <begin position="34"/>
        <end position="69"/>
    </location>
</feature>
<accession>A0ABN2W9E7</accession>
<keyword evidence="4" id="KW-1185">Reference proteome</keyword>
<feature type="compositionally biased region" description="Low complexity" evidence="1">
    <location>
        <begin position="41"/>
        <end position="56"/>
    </location>
</feature>
<keyword evidence="2" id="KW-1133">Transmembrane helix</keyword>
<keyword evidence="2" id="KW-0472">Membrane</keyword>
<organism evidence="3 4">
    <name type="scientific">Streptomyces albiaxialis</name>
    <dbReference type="NCBI Taxonomy" id="329523"/>
    <lineage>
        <taxon>Bacteria</taxon>
        <taxon>Bacillati</taxon>
        <taxon>Actinomycetota</taxon>
        <taxon>Actinomycetes</taxon>
        <taxon>Kitasatosporales</taxon>
        <taxon>Streptomycetaceae</taxon>
        <taxon>Streptomyces</taxon>
    </lineage>
</organism>
<dbReference type="Pfam" id="PF19650">
    <property type="entry name" value="DUF6153"/>
    <property type="match status" value="1"/>
</dbReference>
<evidence type="ECO:0000313" key="3">
    <source>
        <dbReference type="EMBL" id="GAA2086737.1"/>
    </source>
</evidence>
<sequence>MDVRPWRVARWGGRALLLAALLLGIVTMHTLGHPSPDSGTSAPPSHAAPLSAAPSGEHGGGHGDSGRHDTGMDPMSVCLAVLGVWSAAVLLGVAVLLVVRHRRAVDFLAAVRARILLALRPLPPPPTADRLAALSVLRI</sequence>
<dbReference type="EMBL" id="BAAAPE010000013">
    <property type="protein sequence ID" value="GAA2086737.1"/>
    <property type="molecule type" value="Genomic_DNA"/>
</dbReference>
<protein>
    <submittedName>
        <fullName evidence="3">Uncharacterized protein</fullName>
    </submittedName>
</protein>
<feature type="transmembrane region" description="Helical" evidence="2">
    <location>
        <begin position="74"/>
        <end position="99"/>
    </location>
</feature>
<gene>
    <name evidence="3" type="ORF">GCM10009801_49300</name>
</gene>
<dbReference type="Proteomes" id="UP001500016">
    <property type="component" value="Unassembled WGS sequence"/>
</dbReference>
<evidence type="ECO:0000313" key="4">
    <source>
        <dbReference type="Proteomes" id="UP001500016"/>
    </source>
</evidence>
<evidence type="ECO:0000256" key="2">
    <source>
        <dbReference type="SAM" id="Phobius"/>
    </source>
</evidence>
<dbReference type="InterPro" id="IPR046151">
    <property type="entry name" value="DUF6153"/>
</dbReference>